<dbReference type="InterPro" id="IPR011048">
    <property type="entry name" value="Haem_d1_sf"/>
</dbReference>
<dbReference type="InterPro" id="IPR055188">
    <property type="entry name" value="Choice_anch_I"/>
</dbReference>
<dbReference type="KEGG" id="hoh:Hoch_1270"/>
<evidence type="ECO:0000313" key="3">
    <source>
        <dbReference type="EMBL" id="ACY13830.1"/>
    </source>
</evidence>
<feature type="region of interest" description="Disordered" evidence="1">
    <location>
        <begin position="27"/>
        <end position="64"/>
    </location>
</feature>
<dbReference type="Gene3D" id="2.130.10.10">
    <property type="entry name" value="YVTN repeat-like/Quinoprotein amine dehydrogenase"/>
    <property type="match status" value="1"/>
</dbReference>
<gene>
    <name evidence="3" type="ordered locus">Hoch_1270</name>
</gene>
<organism evidence="3 4">
    <name type="scientific">Haliangium ochraceum (strain DSM 14365 / JCM 11303 / SMP-2)</name>
    <dbReference type="NCBI Taxonomy" id="502025"/>
    <lineage>
        <taxon>Bacteria</taxon>
        <taxon>Pseudomonadati</taxon>
        <taxon>Myxococcota</taxon>
        <taxon>Polyangia</taxon>
        <taxon>Haliangiales</taxon>
        <taxon>Kofleriaceae</taxon>
        <taxon>Haliangium</taxon>
    </lineage>
</organism>
<proteinExistence type="predicted"/>
<dbReference type="eggNOG" id="COG3391">
    <property type="taxonomic scope" value="Bacteria"/>
</dbReference>
<evidence type="ECO:0000313" key="4">
    <source>
        <dbReference type="Proteomes" id="UP000001880"/>
    </source>
</evidence>
<dbReference type="AlphaFoldDB" id="D0LTD5"/>
<dbReference type="RefSeq" id="WP_012826439.1">
    <property type="nucleotide sequence ID" value="NC_013440.1"/>
</dbReference>
<dbReference type="STRING" id="502025.Hoch_1270"/>
<accession>D0LTD5</accession>
<dbReference type="HOGENOM" id="CLU_020353_0_0_7"/>
<evidence type="ECO:0000259" key="2">
    <source>
        <dbReference type="Pfam" id="PF22494"/>
    </source>
</evidence>
<keyword evidence="3" id="KW-0176">Collagen</keyword>
<dbReference type="Pfam" id="PF01391">
    <property type="entry name" value="Collagen"/>
    <property type="match status" value="1"/>
</dbReference>
<dbReference type="SUPFAM" id="SSF51004">
    <property type="entry name" value="C-terminal (heme d1) domain of cytochrome cd1-nitrite reductase"/>
    <property type="match status" value="1"/>
</dbReference>
<name>D0LTD5_HALO1</name>
<dbReference type="EMBL" id="CP001804">
    <property type="protein sequence ID" value="ACY13830.1"/>
    <property type="molecule type" value="Genomic_DNA"/>
</dbReference>
<reference evidence="3 4" key="1">
    <citation type="journal article" date="2010" name="Stand. Genomic Sci.">
        <title>Complete genome sequence of Haliangium ochraceum type strain (SMP-2).</title>
        <authorList>
            <consortium name="US DOE Joint Genome Institute (JGI-PGF)"/>
            <person name="Ivanova N."/>
            <person name="Daum C."/>
            <person name="Lang E."/>
            <person name="Abt B."/>
            <person name="Kopitz M."/>
            <person name="Saunders E."/>
            <person name="Lapidus A."/>
            <person name="Lucas S."/>
            <person name="Glavina Del Rio T."/>
            <person name="Nolan M."/>
            <person name="Tice H."/>
            <person name="Copeland A."/>
            <person name="Cheng J.F."/>
            <person name="Chen F."/>
            <person name="Bruce D."/>
            <person name="Goodwin L."/>
            <person name="Pitluck S."/>
            <person name="Mavromatis K."/>
            <person name="Pati A."/>
            <person name="Mikhailova N."/>
            <person name="Chen A."/>
            <person name="Palaniappan K."/>
            <person name="Land M."/>
            <person name="Hauser L."/>
            <person name="Chang Y.J."/>
            <person name="Jeffries C.D."/>
            <person name="Detter J.C."/>
            <person name="Brettin T."/>
            <person name="Rohde M."/>
            <person name="Goker M."/>
            <person name="Bristow J."/>
            <person name="Markowitz V."/>
            <person name="Eisen J.A."/>
            <person name="Hugenholtz P."/>
            <person name="Kyrpides N.C."/>
            <person name="Klenk H.P."/>
        </authorList>
    </citation>
    <scope>NUCLEOTIDE SEQUENCE [LARGE SCALE GENOMIC DNA]</scope>
    <source>
        <strain evidence="4">DSM 14365 / CIP 107738 / JCM 11303 / AJ 13395 / SMP-2</strain>
    </source>
</reference>
<feature type="domain" description="Choice-of-anchor I" evidence="2">
    <location>
        <begin position="89"/>
        <end position="595"/>
    </location>
</feature>
<sequence>MATATWKLACQMACIATLVFTGCTGDRGPQGADGPPGTQGPDGSDGANGNDGNDGANGDDGADGADGADGVTAIALRLLGRYESGIFDQGASEIVSYDPATTQLFQVNANSGALDVLSLVDPAAPTLLSSIDVAAAIADNTDITTVLGAVNSVDVRGGVVAAVIAADSGDERGAIAFFRAADHAFLAGYELGFGPDSLAFSPDGDTVIVANEGEPLDDYTVDPPGSVSVIDLSVGVAAATIRDLDFTAFDAGGTRAGELDPAVRIFGIKQPGDVPSTVSEDIEPEYVAFAPDGATAFVSLQENNAIAVIEVAAPRIARIFPAGATDHGRIGNELDPSDRDRGIEIRNWPVSGLRLPDSIATYDYQGRTLLVTANEGDTRDYGGFSEEERIRDLVLDPEAFPDAAALQSDAQIGRLLTTSSAGDDDGDGDFDRLFAIGSRSFSIYTADGAPIFDSGNQFELITAFRLEDHFNASNDDNEGDSRSDAKGCEPEALTVGRVRNAMFAFIGLERTGGIMVYNISNPHSPRFVQYVNDRNFAEEPSLGDTDGDGVEESNPAAGDLGPESIRFIPAADSPNGSALLIVGNEVSGTTTVYAIDIVPE</sequence>
<dbReference type="InterPro" id="IPR015943">
    <property type="entry name" value="WD40/YVTN_repeat-like_dom_sf"/>
</dbReference>
<evidence type="ECO:0000256" key="1">
    <source>
        <dbReference type="SAM" id="MobiDB-lite"/>
    </source>
</evidence>
<feature type="compositionally biased region" description="Low complexity" evidence="1">
    <location>
        <begin position="42"/>
        <end position="56"/>
    </location>
</feature>
<keyword evidence="4" id="KW-1185">Reference proteome</keyword>
<dbReference type="InterPro" id="IPR008160">
    <property type="entry name" value="Collagen"/>
</dbReference>
<protein>
    <submittedName>
        <fullName evidence="3">Collagen triple helix repeat protein</fullName>
    </submittedName>
</protein>
<dbReference type="InterPro" id="IPR052956">
    <property type="entry name" value="Mesenchyme-surface_protein"/>
</dbReference>
<feature type="region of interest" description="Disordered" evidence="1">
    <location>
        <begin position="538"/>
        <end position="563"/>
    </location>
</feature>
<dbReference type="NCBIfam" id="NF038117">
    <property type="entry name" value="choice_anch_I"/>
    <property type="match status" value="1"/>
</dbReference>
<dbReference type="PANTHER" id="PTHR46928">
    <property type="entry name" value="MESENCHYME-SPECIFIC CELL SURFACE GLYCOPROTEIN"/>
    <property type="match status" value="1"/>
</dbReference>
<dbReference type="Proteomes" id="UP000001880">
    <property type="component" value="Chromosome"/>
</dbReference>
<dbReference type="Pfam" id="PF22494">
    <property type="entry name" value="choice_anch_I"/>
    <property type="match status" value="1"/>
</dbReference>
<dbReference type="PROSITE" id="PS51257">
    <property type="entry name" value="PROKAR_LIPOPROTEIN"/>
    <property type="match status" value="1"/>
</dbReference>
<dbReference type="PANTHER" id="PTHR46928:SF1">
    <property type="entry name" value="MESENCHYME-SPECIFIC CELL SURFACE GLYCOPROTEIN"/>
    <property type="match status" value="1"/>
</dbReference>